<dbReference type="Pfam" id="PF05118">
    <property type="entry name" value="Asp_Arg_Hydrox"/>
    <property type="match status" value="1"/>
</dbReference>
<feature type="domain" description="Aspartyl/asparaginy/proline hydroxylase" evidence="1">
    <location>
        <begin position="94"/>
        <end position="192"/>
    </location>
</feature>
<reference evidence="2 3" key="1">
    <citation type="submission" date="2017-03" db="EMBL/GenBank/DDBJ databases">
        <title>Lifting the veil on microbial sulfur biogeochemistry in mining wastewaters.</title>
        <authorList>
            <person name="Kantor R.S."/>
            <person name="Colenbrander Nelson T."/>
            <person name="Marshall S."/>
            <person name="Bennett D."/>
            <person name="Apte S."/>
            <person name="Camacho D."/>
            <person name="Thomas B.C."/>
            <person name="Warren L.A."/>
            <person name="Banfield J.F."/>
        </authorList>
    </citation>
    <scope>NUCLEOTIDE SEQUENCE [LARGE SCALE GENOMIC DNA]</scope>
    <source>
        <strain evidence="2">32-67-7</strain>
    </source>
</reference>
<protein>
    <submittedName>
        <fullName evidence="2">Aspartyl beta-hydroxylase</fullName>
    </submittedName>
</protein>
<sequence>MTLPQPTSPVRLTANPRKTATVRKLGPVDIAALQAAMLAIPESVWDAANAAKPNKFEVLDQTRHIVFRFIHSPRDWRGSYDCPAWPQWRDVLEPVLTQAVRSYGYKRGAFPRVMLARLPAGGLIHPHIDANPAAKWPHKIHVPLVTNAAVVSCFGGAEHYFPVGEAVEVNNLGPHWVRNGGDADRIHLIFEYYDTDQPEPDWLKPLLLAGHTR</sequence>
<name>A0A258CUY2_CAUVI</name>
<dbReference type="Gene3D" id="2.60.120.330">
    <property type="entry name" value="B-lactam Antibiotic, Isopenicillin N Synthase, Chain"/>
    <property type="match status" value="1"/>
</dbReference>
<organism evidence="2 3">
    <name type="scientific">Caulobacter vibrioides</name>
    <name type="common">Caulobacter crescentus</name>
    <dbReference type="NCBI Taxonomy" id="155892"/>
    <lineage>
        <taxon>Bacteria</taxon>
        <taxon>Pseudomonadati</taxon>
        <taxon>Pseudomonadota</taxon>
        <taxon>Alphaproteobacteria</taxon>
        <taxon>Caulobacterales</taxon>
        <taxon>Caulobacteraceae</taxon>
        <taxon>Caulobacter</taxon>
    </lineage>
</organism>
<comment type="caution">
    <text evidence="2">The sequence shown here is derived from an EMBL/GenBank/DDBJ whole genome shotgun (WGS) entry which is preliminary data.</text>
</comment>
<gene>
    <name evidence="2" type="ORF">B7Z12_18540</name>
</gene>
<evidence type="ECO:0000259" key="1">
    <source>
        <dbReference type="Pfam" id="PF05118"/>
    </source>
</evidence>
<dbReference type="Proteomes" id="UP000215616">
    <property type="component" value="Unassembled WGS sequence"/>
</dbReference>
<dbReference type="EMBL" id="NCDQ01000425">
    <property type="protein sequence ID" value="OYW99173.1"/>
    <property type="molecule type" value="Genomic_DNA"/>
</dbReference>
<proteinExistence type="predicted"/>
<dbReference type="SUPFAM" id="SSF51197">
    <property type="entry name" value="Clavaminate synthase-like"/>
    <property type="match status" value="1"/>
</dbReference>
<accession>A0A258CUY2</accession>
<evidence type="ECO:0000313" key="3">
    <source>
        <dbReference type="Proteomes" id="UP000215616"/>
    </source>
</evidence>
<evidence type="ECO:0000313" key="2">
    <source>
        <dbReference type="EMBL" id="OYW99173.1"/>
    </source>
</evidence>
<dbReference type="InterPro" id="IPR007803">
    <property type="entry name" value="Asp/Arg/Pro-Hydrxlase"/>
</dbReference>
<dbReference type="InterPro" id="IPR027443">
    <property type="entry name" value="IPNS-like_sf"/>
</dbReference>
<dbReference type="AlphaFoldDB" id="A0A258CUY2"/>